<dbReference type="PANTHER" id="PTHR15157">
    <property type="entry name" value="UV RADIATION RESISTANCE-ASSOCIATED GENE PROTEIN"/>
    <property type="match status" value="1"/>
</dbReference>
<feature type="region of interest" description="Disordered" evidence="2">
    <location>
        <begin position="184"/>
        <end position="208"/>
    </location>
</feature>
<dbReference type="PANTHER" id="PTHR15157:SF5">
    <property type="entry name" value="UV RADIATION RESISTANCE-ASSOCIATED GENE PROTEIN"/>
    <property type="match status" value="1"/>
</dbReference>
<dbReference type="Proteomes" id="UP000007241">
    <property type="component" value="Unassembled WGS sequence"/>
</dbReference>
<evidence type="ECO:0000256" key="1">
    <source>
        <dbReference type="ARBA" id="ARBA00023054"/>
    </source>
</evidence>
<dbReference type="InParanoid" id="F4P457"/>
<evidence type="ECO:0000256" key="2">
    <source>
        <dbReference type="SAM" id="MobiDB-lite"/>
    </source>
</evidence>
<protein>
    <submittedName>
        <fullName evidence="3">Uncharacterized protein</fullName>
    </submittedName>
</protein>
<name>F4P457_BATDJ</name>
<keyword evidence="1" id="KW-0175">Coiled coil</keyword>
<feature type="compositionally biased region" description="Polar residues" evidence="2">
    <location>
        <begin position="799"/>
        <end position="831"/>
    </location>
</feature>
<dbReference type="GeneID" id="18238797"/>
<dbReference type="AlphaFoldDB" id="F4P457"/>
<keyword evidence="4" id="KW-1185">Reference proteome</keyword>
<proteinExistence type="predicted"/>
<dbReference type="GO" id="GO:0005768">
    <property type="term" value="C:endosome"/>
    <property type="evidence" value="ECO:0000318"/>
    <property type="project" value="GO_Central"/>
</dbReference>
<dbReference type="EMBL" id="GL882885">
    <property type="protein sequence ID" value="EGF79729.1"/>
    <property type="molecule type" value="Genomic_DNA"/>
</dbReference>
<reference evidence="3 4" key="1">
    <citation type="submission" date="2009-12" db="EMBL/GenBank/DDBJ databases">
        <title>The draft genome of Batrachochytrium dendrobatidis.</title>
        <authorList>
            <consortium name="US DOE Joint Genome Institute (JGI-PGF)"/>
            <person name="Kuo A."/>
            <person name="Salamov A."/>
            <person name="Schmutz J."/>
            <person name="Lucas S."/>
            <person name="Pitluck S."/>
            <person name="Rosenblum E."/>
            <person name="Stajich J."/>
            <person name="Eisen M."/>
            <person name="Grigoriev I.V."/>
        </authorList>
    </citation>
    <scope>NUCLEOTIDE SEQUENCE [LARGE SCALE GENOMIC DNA]</scope>
    <source>
        <strain evidence="4">JAM81 / FGSC 10211</strain>
    </source>
</reference>
<dbReference type="RefSeq" id="XP_006679461.1">
    <property type="nucleotide sequence ID" value="XM_006679398.1"/>
</dbReference>
<dbReference type="GO" id="GO:0000149">
    <property type="term" value="F:SNARE binding"/>
    <property type="evidence" value="ECO:0000318"/>
    <property type="project" value="GO_Central"/>
</dbReference>
<dbReference type="HOGENOM" id="CLU_324901_0_0_1"/>
<accession>F4P457</accession>
<feature type="compositionally biased region" description="Low complexity" evidence="2">
    <location>
        <begin position="832"/>
        <end position="846"/>
    </location>
</feature>
<organism evidence="3 4">
    <name type="scientific">Batrachochytrium dendrobatidis (strain JAM81 / FGSC 10211)</name>
    <name type="common">Frog chytrid fungus</name>
    <dbReference type="NCBI Taxonomy" id="684364"/>
    <lineage>
        <taxon>Eukaryota</taxon>
        <taxon>Fungi</taxon>
        <taxon>Fungi incertae sedis</taxon>
        <taxon>Chytridiomycota</taxon>
        <taxon>Chytridiomycota incertae sedis</taxon>
        <taxon>Chytridiomycetes</taxon>
        <taxon>Rhizophydiales</taxon>
        <taxon>Rhizophydiales incertae sedis</taxon>
        <taxon>Batrachochytrium</taxon>
    </lineage>
</organism>
<dbReference type="GO" id="GO:0000323">
    <property type="term" value="C:lytic vacuole"/>
    <property type="evidence" value="ECO:0000318"/>
    <property type="project" value="GO_Central"/>
</dbReference>
<evidence type="ECO:0000313" key="4">
    <source>
        <dbReference type="Proteomes" id="UP000007241"/>
    </source>
</evidence>
<feature type="region of interest" description="Disordered" evidence="2">
    <location>
        <begin position="796"/>
        <end position="855"/>
    </location>
</feature>
<gene>
    <name evidence="3" type="ORF">BATDEDRAFT_25469</name>
</gene>
<dbReference type="GO" id="GO:0035493">
    <property type="term" value="P:SNARE complex assembly"/>
    <property type="evidence" value="ECO:0000318"/>
    <property type="project" value="GO_Central"/>
</dbReference>
<sequence length="888" mass="98896">MFSTVEIVTIISGTCNISQACWPHVQPRIRHLRRILVRNLSIHNHGNTTVNDMHAVGNRATPARIDHVTHPTIGVDGTCSVLNASTGSPQTPTIMTIVPSSSFLASNHSHLASQKLPFETTNSTDIEFTKLESNHQPNSTSIGSLLHPPLFLDSSRVSSLSAAHALDSAALSASHHDQHTTLIRSHFSSNTSKQIPSDSNNDTQSMPDISCSIQSQTLSLPPIQSSIDARSDTSHQLLTRRLNTLRFSEMSTSMKSSASSFSVHQMFQEHLSMVVHAPCHELCCSYFTLAENSYTLPFYTSEWIDLCNNPSWDVLLDSISMSYLHQCLPRFMLSLYFNLTRNPAAVSVISQWIDLANMSFVCKDPNTILIELENGFYMPRTSVTNDCPPVKSVDLKVQLTKVKPNKVYASYKYAQIKRIIGLQRQITKVQASTNTILVESAAHFAKLEVVETVANEADAIRIRINVTENAIMEQTRELQNRSLRLNEIRQIVNERQMQLSQLQVERDEEVKCFLRARDGLALTRLEMSCILSRVSKLQKSLTHDLKTMFPITETDCPCIRGIKLPNSNFTGHDDERIATALGFTAHFITLLAYYLDVPLRYYMMPISSRSTVWDVVSQQFQGRSERIRFEYAVFLINKNVEQLLNFVGKPVKNLRNTLPNLKLLCDTIESWHELNDETLESNIVNWEGITGSNPNRNAIDNISVLGSALESEIEIPFVSQSNVHPVNDRSNVSTSILPITSALNTDTDLQKSGNPNMTTQPKNVFANDKRLHSQAQIPSTSSSLLTHFPVRSLDVSKENPASVSTSGNDTHNQNGVSAHRNSVMNDNHNIDSVSLNPSSSSQSPQRRLPENVKLGQLSSAPRISLVSQLMWGASEMITPPLMGDGLSD</sequence>
<dbReference type="OrthoDB" id="72772at2759"/>
<evidence type="ECO:0000313" key="3">
    <source>
        <dbReference type="EMBL" id="EGF79729.1"/>
    </source>
</evidence>
<dbReference type="STRING" id="684364.F4P457"/>